<feature type="binding site" evidence="3">
    <location>
        <position position="146"/>
    </location>
    <ligand>
        <name>GDP</name>
        <dbReference type="ChEBI" id="CHEBI:58189"/>
    </ligand>
</feature>
<dbReference type="STRING" id="86630.A0A367K070"/>
<dbReference type="EMBL" id="PJQL01000450">
    <property type="protein sequence ID" value="RCH95593.1"/>
    <property type="molecule type" value="Genomic_DNA"/>
</dbReference>
<name>A0A367K070_RHIAZ</name>
<feature type="binding site" evidence="3">
    <location>
        <position position="13"/>
    </location>
    <ligand>
        <name>GDP</name>
        <dbReference type="ChEBI" id="CHEBI:58189"/>
    </ligand>
</feature>
<evidence type="ECO:0000313" key="1">
    <source>
        <dbReference type="EMBL" id="RCH95593.1"/>
    </source>
</evidence>
<gene>
    <name evidence="1" type="ORF">CU097_007847</name>
</gene>
<dbReference type="PDB" id="9D8A">
    <property type="method" value="X-ray"/>
    <property type="resolution" value="1.65 A"/>
    <property type="chains" value="A=1-174"/>
</dbReference>
<keyword evidence="3" id="KW-0002">3D-structure</keyword>
<dbReference type="SUPFAM" id="SSF52540">
    <property type="entry name" value="P-loop containing nucleoside triphosphate hydrolases"/>
    <property type="match status" value="1"/>
</dbReference>
<feature type="binding site" evidence="3">
    <location>
        <position position="15"/>
    </location>
    <ligand>
        <name>GDP</name>
        <dbReference type="ChEBI" id="CHEBI:58189"/>
    </ligand>
</feature>
<dbReference type="AlphaFoldDB" id="A0A367K070"/>
<dbReference type="GO" id="GO:0046872">
    <property type="term" value="F:metal ion binding"/>
    <property type="evidence" value="ECO:0007669"/>
    <property type="project" value="UniProtKB-KW"/>
</dbReference>
<dbReference type="SMR" id="A0A367K070"/>
<protein>
    <submittedName>
        <fullName evidence="1">Uncharacterized protein</fullName>
    </submittedName>
</protein>
<evidence type="ECO:0000313" key="2">
    <source>
        <dbReference type="Proteomes" id="UP000252139"/>
    </source>
</evidence>
<organism evidence="1 2">
    <name type="scientific">Rhizopus azygosporus</name>
    <name type="common">Rhizopus microsporus var. azygosporus</name>
    <dbReference type="NCBI Taxonomy" id="86630"/>
    <lineage>
        <taxon>Eukaryota</taxon>
        <taxon>Fungi</taxon>
        <taxon>Fungi incertae sedis</taxon>
        <taxon>Mucoromycota</taxon>
        <taxon>Mucoromycotina</taxon>
        <taxon>Mucoromycetes</taxon>
        <taxon>Mucorales</taxon>
        <taxon>Mucorineae</taxon>
        <taxon>Rhizopodaceae</taxon>
        <taxon>Rhizopus</taxon>
    </lineage>
</organism>
<dbReference type="PANTHER" id="PTHR12083">
    <property type="entry name" value="BIFUNCTIONAL POLYNUCLEOTIDE PHOSPHATASE/KINASE"/>
    <property type="match status" value="1"/>
</dbReference>
<reference evidence="3" key="2">
    <citation type="submission" date="2024-08" db="PDB data bank">
        <title>Structure of Rhizopus azygosporus Kinase in complex with GDP and MG.</title>
        <authorList>
            <person name="Wimberly-Gard G.M."/>
            <person name="Shuman S."/>
        </authorList>
    </citation>
    <scope>X-RAY CRYSTALLOGRAPHY (1.65 ANGSTROMS) OF 1-174 IN COMPLEX WITH GDP AND MG(2+)</scope>
</reference>
<dbReference type="Pfam" id="PF13671">
    <property type="entry name" value="AAA_33"/>
    <property type="match status" value="2"/>
</dbReference>
<evidence type="ECO:0007829" key="3">
    <source>
        <dbReference type="PDB" id="9D8A"/>
    </source>
</evidence>
<dbReference type="InterPro" id="IPR027417">
    <property type="entry name" value="P-loop_NTPase"/>
</dbReference>
<accession>A0A367K070</accession>
<feature type="binding site" evidence="3">
    <location>
        <position position="149"/>
    </location>
    <ligand>
        <name>GDP</name>
        <dbReference type="ChEBI" id="CHEBI:58189"/>
    </ligand>
</feature>
<dbReference type="GO" id="GO:0046404">
    <property type="term" value="F:ATP-dependent polydeoxyribonucleotide 5'-hydroxyl-kinase activity"/>
    <property type="evidence" value="ECO:0007669"/>
    <property type="project" value="TreeGrafter"/>
</dbReference>
<feature type="binding site" evidence="3">
    <location>
        <position position="17"/>
    </location>
    <ligand>
        <name>Mg(2+)</name>
        <dbReference type="ChEBI" id="CHEBI:18420"/>
    </ligand>
</feature>
<dbReference type="PANTHER" id="PTHR12083:SF9">
    <property type="entry name" value="BIFUNCTIONAL POLYNUCLEOTIDE PHOSPHATASE_KINASE"/>
    <property type="match status" value="1"/>
</dbReference>
<sequence>MSNRILLLVGLPGSGKSTLSKELVKCKSGWERINQDDMGSRKACEMHAKRFLNKKLSIVIDRCNFDEKQRKTWIDLGQKYNVPVDCIVLTATEQECSERIQCRVDHPTGVIGDSGVQILKRFMRNYRPPRIDQLEGIQRILYLDPSPEPYCTPERIDTIFHLLDQCPILEQMEEN</sequence>
<reference evidence="1 2" key="1">
    <citation type="journal article" date="2018" name="G3 (Bethesda)">
        <title>Phylogenetic and Phylogenomic Definition of Rhizopus Species.</title>
        <authorList>
            <person name="Gryganskyi A.P."/>
            <person name="Golan J."/>
            <person name="Dolatabadi S."/>
            <person name="Mondo S."/>
            <person name="Robb S."/>
            <person name="Idnurm A."/>
            <person name="Muszewska A."/>
            <person name="Steczkiewicz K."/>
            <person name="Masonjones S."/>
            <person name="Liao H.L."/>
            <person name="Gajdeczka M.T."/>
            <person name="Anike F."/>
            <person name="Vuek A."/>
            <person name="Anishchenko I.M."/>
            <person name="Voigt K."/>
            <person name="de Hoog G.S."/>
            <person name="Smith M.E."/>
            <person name="Heitman J."/>
            <person name="Vilgalys R."/>
            <person name="Stajich J.E."/>
        </authorList>
    </citation>
    <scope>NUCLEOTIDE SEQUENCE [LARGE SCALE GENOMIC DNA]</scope>
    <source>
        <strain evidence="1 2">CBS 357.93</strain>
    </source>
</reference>
<feature type="binding site" evidence="3">
    <location>
        <position position="16"/>
    </location>
    <ligand>
        <name>GDP</name>
        <dbReference type="ChEBI" id="CHEBI:58189"/>
    </ligand>
</feature>
<dbReference type="OrthoDB" id="3512845at2759"/>
<feature type="binding site" evidence="3">
    <location>
        <position position="103"/>
    </location>
    <ligand>
        <name>GDP</name>
        <dbReference type="ChEBI" id="CHEBI:58189"/>
    </ligand>
</feature>
<comment type="caution">
    <text evidence="1">The sequence shown here is derived from an EMBL/GenBank/DDBJ whole genome shotgun (WGS) entry which is preliminary data.</text>
</comment>
<keyword evidence="2" id="KW-1185">Reference proteome</keyword>
<dbReference type="GO" id="GO:0006281">
    <property type="term" value="P:DNA repair"/>
    <property type="evidence" value="ECO:0007669"/>
    <property type="project" value="TreeGrafter"/>
</dbReference>
<dbReference type="Proteomes" id="UP000252139">
    <property type="component" value="Unassembled WGS sequence"/>
</dbReference>
<feature type="binding site" evidence="3">
    <location>
        <position position="18"/>
    </location>
    <ligand>
        <name>GDP</name>
        <dbReference type="ChEBI" id="CHEBI:58189"/>
    </ligand>
</feature>
<feature type="binding site" evidence="3">
    <location>
        <position position="17"/>
    </location>
    <ligand>
        <name>GDP</name>
        <dbReference type="ChEBI" id="CHEBI:58189"/>
    </ligand>
</feature>
<dbReference type="GO" id="GO:0003690">
    <property type="term" value="F:double-stranded DNA binding"/>
    <property type="evidence" value="ECO:0007669"/>
    <property type="project" value="TreeGrafter"/>
</dbReference>
<dbReference type="Gene3D" id="3.40.50.300">
    <property type="entry name" value="P-loop containing nucleotide triphosphate hydrolases"/>
    <property type="match status" value="1"/>
</dbReference>
<keyword evidence="3" id="KW-0479">Metal-binding</keyword>
<proteinExistence type="evidence at protein level"/>
<dbReference type="GO" id="GO:0046403">
    <property type="term" value="F:polynucleotide 3'-phosphatase activity"/>
    <property type="evidence" value="ECO:0007669"/>
    <property type="project" value="TreeGrafter"/>
</dbReference>
<feature type="binding site" evidence="3">
    <location>
        <position position="14"/>
    </location>
    <ligand>
        <name>GDP</name>
        <dbReference type="ChEBI" id="CHEBI:58189"/>
    </ligand>
</feature>